<proteinExistence type="predicted"/>
<sequence>MKISMQILMAGIICSLALSGCGRMGTTNGSASVSINAPANRSALPPANPSHAANRVDPNHRTSGNVTMDGEKNPASAQHTEIVKVLINERNGLEVIENDAHQGLWTDAWRTVSVMNDDFVRAVLPVLSATKGNTYANGVHGQLDALRNAVESRNKAETFKLVQVNRASLHVVANALGVSLLK</sequence>
<evidence type="ECO:0000256" key="1">
    <source>
        <dbReference type="SAM" id="MobiDB-lite"/>
    </source>
</evidence>
<name>A0A0P9CJC6_9BACL</name>
<evidence type="ECO:0000313" key="3">
    <source>
        <dbReference type="EMBL" id="KPV43118.1"/>
    </source>
</evidence>
<keyword evidence="4" id="KW-1185">Reference proteome</keyword>
<dbReference type="Proteomes" id="UP000050482">
    <property type="component" value="Unassembled WGS sequence"/>
</dbReference>
<feature type="region of interest" description="Disordered" evidence="1">
    <location>
        <begin position="37"/>
        <end position="75"/>
    </location>
</feature>
<dbReference type="EMBL" id="LJCO01000058">
    <property type="protein sequence ID" value="KPV43118.1"/>
    <property type="molecule type" value="Genomic_DNA"/>
</dbReference>
<organism evidence="3 4">
    <name type="scientific">Alicyclobacillus ferrooxydans</name>
    <dbReference type="NCBI Taxonomy" id="471514"/>
    <lineage>
        <taxon>Bacteria</taxon>
        <taxon>Bacillati</taxon>
        <taxon>Bacillota</taxon>
        <taxon>Bacilli</taxon>
        <taxon>Bacillales</taxon>
        <taxon>Alicyclobacillaceae</taxon>
        <taxon>Alicyclobacillus</taxon>
    </lineage>
</organism>
<feature type="chain" id="PRO_5038587044" description="Lipoprotein" evidence="2">
    <location>
        <begin position="20"/>
        <end position="182"/>
    </location>
</feature>
<evidence type="ECO:0008006" key="5">
    <source>
        <dbReference type="Google" id="ProtNLM"/>
    </source>
</evidence>
<dbReference type="PROSITE" id="PS51257">
    <property type="entry name" value="PROKAR_LIPOPROTEIN"/>
    <property type="match status" value="1"/>
</dbReference>
<dbReference type="PATRIC" id="fig|471514.4.peg.2263"/>
<accession>A0A0P9CJC6</accession>
<evidence type="ECO:0000313" key="4">
    <source>
        <dbReference type="Proteomes" id="UP000050482"/>
    </source>
</evidence>
<keyword evidence="2" id="KW-0732">Signal</keyword>
<gene>
    <name evidence="3" type="ORF">AN477_14410</name>
</gene>
<feature type="signal peptide" evidence="2">
    <location>
        <begin position="1"/>
        <end position="19"/>
    </location>
</feature>
<protein>
    <recommendedName>
        <fullName evidence="5">Lipoprotein</fullName>
    </recommendedName>
</protein>
<comment type="caution">
    <text evidence="3">The sequence shown here is derived from an EMBL/GenBank/DDBJ whole genome shotgun (WGS) entry which is preliminary data.</text>
</comment>
<evidence type="ECO:0000256" key="2">
    <source>
        <dbReference type="SAM" id="SignalP"/>
    </source>
</evidence>
<reference evidence="3 4" key="1">
    <citation type="submission" date="2015-09" db="EMBL/GenBank/DDBJ databases">
        <title>Draft genome sequence of Alicyclobacillus ferrooxydans DSM 22381.</title>
        <authorList>
            <person name="Hemp J."/>
        </authorList>
    </citation>
    <scope>NUCLEOTIDE SEQUENCE [LARGE SCALE GENOMIC DNA]</scope>
    <source>
        <strain evidence="3 4">TC-34</strain>
    </source>
</reference>
<dbReference type="AlphaFoldDB" id="A0A0P9CJC6"/>
<dbReference type="OrthoDB" id="2867621at2"/>
<dbReference type="RefSeq" id="WP_054969862.1">
    <property type="nucleotide sequence ID" value="NZ_LJCO01000058.1"/>
</dbReference>